<dbReference type="EMBL" id="AHMO02000008">
    <property type="protein sequence ID" value="EQA44488.1"/>
    <property type="molecule type" value="Genomic_DNA"/>
</dbReference>
<dbReference type="OrthoDB" id="329454at2"/>
<gene>
    <name evidence="3" type="ORF">LEP1GSC050_4328</name>
</gene>
<reference evidence="3" key="1">
    <citation type="submission" date="2013-05" db="EMBL/GenBank/DDBJ databases">
        <authorList>
            <person name="Harkins D.M."/>
            <person name="Durkin A.S."/>
            <person name="Brinkac L.M."/>
            <person name="Haft D.H."/>
            <person name="Selengut J.D."/>
            <person name="Sanka R."/>
            <person name="DePew J."/>
            <person name="Purushe J."/>
            <person name="Hartskeerl R.A."/>
            <person name="Ahmed A."/>
            <person name="van der Linden H."/>
            <person name="Goris M.G.A."/>
            <person name="Vinetz J.M."/>
            <person name="Sutton G.G."/>
            <person name="Nierman W.C."/>
            <person name="Fouts D.E."/>
        </authorList>
    </citation>
    <scope>NUCLEOTIDE SEQUENCE [LARGE SCALE GENOMIC DNA]</scope>
    <source>
        <strain evidence="3">5399</strain>
    </source>
</reference>
<dbReference type="Proteomes" id="UP000015454">
    <property type="component" value="Unassembled WGS sequence"/>
</dbReference>
<dbReference type="InterPro" id="IPR009839">
    <property type="entry name" value="SseB_N"/>
</dbReference>
<feature type="domain" description="SseB protein N-terminal" evidence="2">
    <location>
        <begin position="31"/>
        <end position="153"/>
    </location>
</feature>
<sequence>MSFFRKILSLLKGETPNASDSEADDSAFRYAMMQYGKKKNPKNLAKLSEELTKSSFLVPHLEAGKLPPGKKKKLKPKKKAPAKKKKKEADEIVLLYVSDENGRIFLPAFSHPKEVIRYFGKETPTIRLSARDLWWTGLRNKEIAGVVIDPATTLWILSREHLEVLQEG</sequence>
<evidence type="ECO:0000313" key="3">
    <source>
        <dbReference type="EMBL" id="EQA44488.1"/>
    </source>
</evidence>
<evidence type="ECO:0000259" key="2">
    <source>
        <dbReference type="Pfam" id="PF07179"/>
    </source>
</evidence>
<dbReference type="RefSeq" id="WP_010568916.1">
    <property type="nucleotide sequence ID" value="NZ_AHMO02000008.1"/>
</dbReference>
<protein>
    <submittedName>
        <fullName evidence="3">SseB N-terminal domain protein</fullName>
    </submittedName>
</protein>
<comment type="caution">
    <text evidence="3">The sequence shown here is derived from an EMBL/GenBank/DDBJ whole genome shotgun (WGS) entry which is preliminary data.</text>
</comment>
<dbReference type="AlphaFoldDB" id="T0GGG4"/>
<dbReference type="Pfam" id="PF07179">
    <property type="entry name" value="SseB"/>
    <property type="match status" value="1"/>
</dbReference>
<feature type="region of interest" description="Disordered" evidence="1">
    <location>
        <begin position="59"/>
        <end position="88"/>
    </location>
</feature>
<organism evidence="3 4">
    <name type="scientific">Leptospira broomii serovar Hurstbridge str. 5399</name>
    <dbReference type="NCBI Taxonomy" id="1049789"/>
    <lineage>
        <taxon>Bacteria</taxon>
        <taxon>Pseudomonadati</taxon>
        <taxon>Spirochaetota</taxon>
        <taxon>Spirochaetia</taxon>
        <taxon>Leptospirales</taxon>
        <taxon>Leptospiraceae</taxon>
        <taxon>Leptospira</taxon>
    </lineage>
</organism>
<keyword evidence="4" id="KW-1185">Reference proteome</keyword>
<proteinExistence type="predicted"/>
<evidence type="ECO:0000256" key="1">
    <source>
        <dbReference type="SAM" id="MobiDB-lite"/>
    </source>
</evidence>
<feature type="compositionally biased region" description="Basic residues" evidence="1">
    <location>
        <begin position="68"/>
        <end position="86"/>
    </location>
</feature>
<accession>T0GGG4</accession>
<dbReference type="STRING" id="1049789.LEP1GSC050_4328"/>
<name>T0GGG4_9LEPT</name>
<evidence type="ECO:0000313" key="4">
    <source>
        <dbReference type="Proteomes" id="UP000015454"/>
    </source>
</evidence>